<protein>
    <submittedName>
        <fullName evidence="1">Uncharacterized protein</fullName>
    </submittedName>
</protein>
<dbReference type="RefSeq" id="WP_266340465.1">
    <property type="nucleotide sequence ID" value="NZ_JAPKNK010000010.1"/>
</dbReference>
<dbReference type="Proteomes" id="UP001144805">
    <property type="component" value="Unassembled WGS sequence"/>
</dbReference>
<keyword evidence="2" id="KW-1185">Reference proteome</keyword>
<dbReference type="AlphaFoldDB" id="A0A9X3INE6"/>
<sequence length="87" mass="10176">MRRYKGQRSAKEIDRDYPHQVCLDVPGTGFGARMNEMTAFCGERDHAHRPGDDRFNHQAIWCFTTPTDADAFHTLFSPIWHGRRIDR</sequence>
<reference evidence="1" key="1">
    <citation type="submission" date="2022-11" db="EMBL/GenBank/DDBJ databases">
        <title>Biodiversity and phylogenetic relationships of bacteria.</title>
        <authorList>
            <person name="Machado R.A.R."/>
            <person name="Bhat A."/>
            <person name="Loulou A."/>
            <person name="Kallel S."/>
        </authorList>
    </citation>
    <scope>NUCLEOTIDE SEQUENCE</scope>
    <source>
        <strain evidence="1">K-TC2</strain>
    </source>
</reference>
<dbReference type="EMBL" id="JAPKNK010000010">
    <property type="protein sequence ID" value="MCX5571506.1"/>
    <property type="molecule type" value="Genomic_DNA"/>
</dbReference>
<gene>
    <name evidence="1" type="ORF">OSH07_20065</name>
</gene>
<name>A0A9X3INE6_9HYPH</name>
<accession>A0A9X3INE6</accession>
<proteinExistence type="predicted"/>
<comment type="caution">
    <text evidence="1">The sequence shown here is derived from an EMBL/GenBank/DDBJ whole genome shotgun (WGS) entry which is preliminary data.</text>
</comment>
<evidence type="ECO:0000313" key="2">
    <source>
        <dbReference type="Proteomes" id="UP001144805"/>
    </source>
</evidence>
<organism evidence="1 2">
    <name type="scientific">Kaistia nematophila</name>
    <dbReference type="NCBI Taxonomy" id="2994654"/>
    <lineage>
        <taxon>Bacteria</taxon>
        <taxon>Pseudomonadati</taxon>
        <taxon>Pseudomonadota</taxon>
        <taxon>Alphaproteobacteria</taxon>
        <taxon>Hyphomicrobiales</taxon>
        <taxon>Kaistiaceae</taxon>
        <taxon>Kaistia</taxon>
    </lineage>
</organism>
<evidence type="ECO:0000313" key="1">
    <source>
        <dbReference type="EMBL" id="MCX5571506.1"/>
    </source>
</evidence>